<evidence type="ECO:0000256" key="1">
    <source>
        <dbReference type="SAM" id="MobiDB-lite"/>
    </source>
</evidence>
<dbReference type="RefSeq" id="WP_380317085.1">
    <property type="nucleotide sequence ID" value="NZ_JBHYPW010000003.1"/>
</dbReference>
<reference evidence="2 3" key="1">
    <citation type="submission" date="2024-09" db="EMBL/GenBank/DDBJ databases">
        <title>The Natural Products Discovery Center: Release of the First 8490 Sequenced Strains for Exploring Actinobacteria Biosynthetic Diversity.</title>
        <authorList>
            <person name="Kalkreuter E."/>
            <person name="Kautsar S.A."/>
            <person name="Yang D."/>
            <person name="Bader C.D."/>
            <person name="Teijaro C.N."/>
            <person name="Fluegel L."/>
            <person name="Davis C.M."/>
            <person name="Simpson J.R."/>
            <person name="Lauterbach L."/>
            <person name="Steele A.D."/>
            <person name="Gui C."/>
            <person name="Meng S."/>
            <person name="Li G."/>
            <person name="Viehrig K."/>
            <person name="Ye F."/>
            <person name="Su P."/>
            <person name="Kiefer A.F."/>
            <person name="Nichols A."/>
            <person name="Cepeda A.J."/>
            <person name="Yan W."/>
            <person name="Fan B."/>
            <person name="Jiang Y."/>
            <person name="Adhikari A."/>
            <person name="Zheng C.-J."/>
            <person name="Schuster L."/>
            <person name="Cowan T.M."/>
            <person name="Smanski M.J."/>
            <person name="Chevrette M.G."/>
            <person name="De Carvalho L.P.S."/>
            <person name="Shen B."/>
        </authorList>
    </citation>
    <scope>NUCLEOTIDE SEQUENCE [LARGE SCALE GENOMIC DNA]</scope>
    <source>
        <strain evidence="2 3">NPDC058753</strain>
    </source>
</reference>
<gene>
    <name evidence="2" type="ORF">ACFW6T_01520</name>
</gene>
<keyword evidence="3" id="KW-1185">Reference proteome</keyword>
<accession>A0ABW6GD41</accession>
<name>A0ABW6GD41_9ACTN</name>
<evidence type="ECO:0000313" key="3">
    <source>
        <dbReference type="Proteomes" id="UP001599542"/>
    </source>
</evidence>
<organism evidence="2 3">
    <name type="scientific">Kitasatospora phosalacinea</name>
    <dbReference type="NCBI Taxonomy" id="2065"/>
    <lineage>
        <taxon>Bacteria</taxon>
        <taxon>Bacillati</taxon>
        <taxon>Actinomycetota</taxon>
        <taxon>Actinomycetes</taxon>
        <taxon>Kitasatosporales</taxon>
        <taxon>Streptomycetaceae</taxon>
        <taxon>Kitasatospora</taxon>
    </lineage>
</organism>
<protein>
    <submittedName>
        <fullName evidence="2">Uncharacterized protein</fullName>
    </submittedName>
</protein>
<dbReference type="EMBL" id="JBHYPX010000002">
    <property type="protein sequence ID" value="MFE1350651.1"/>
    <property type="molecule type" value="Genomic_DNA"/>
</dbReference>
<evidence type="ECO:0000313" key="2">
    <source>
        <dbReference type="EMBL" id="MFE1350651.1"/>
    </source>
</evidence>
<dbReference type="Proteomes" id="UP001599542">
    <property type="component" value="Unassembled WGS sequence"/>
</dbReference>
<sequence length="120" mass="12101">MTDPDPGPDLSAEQLALAAVRLAAAAAPGRPSGLAPADLAAFWRGASRPSPATPREGLLVYAVLYQIGDDTHGNTVTAQQVCDTLCFYGLPHFARRSGADGPPGTPGGPAARSHGPSGDA</sequence>
<feature type="region of interest" description="Disordered" evidence="1">
    <location>
        <begin position="96"/>
        <end position="120"/>
    </location>
</feature>
<comment type="caution">
    <text evidence="2">The sequence shown here is derived from an EMBL/GenBank/DDBJ whole genome shotgun (WGS) entry which is preliminary data.</text>
</comment>
<proteinExistence type="predicted"/>